<reference evidence="2 3" key="1">
    <citation type="submission" date="2021-02" db="EMBL/GenBank/DDBJ databases">
        <title>Nitrogen-fixing ability and nitrogen fixation related genes of thermophilic fermentative bacteria in the genus Caldicellulosiruptor.</title>
        <authorList>
            <person name="Chen Y."/>
            <person name="Nishihara A."/>
            <person name="Haruta S."/>
        </authorList>
    </citation>
    <scope>NUCLEOTIDE SEQUENCE [LARGE SCALE GENOMIC DNA]</scope>
    <source>
        <strain evidence="2 3">YA01</strain>
    </source>
</reference>
<keyword evidence="3" id="KW-1185">Reference proteome</keyword>
<evidence type="ECO:0000256" key="1">
    <source>
        <dbReference type="SAM" id="Phobius"/>
    </source>
</evidence>
<accession>A0ABM7NKT5</accession>
<sequence length="898" mass="100907">MKIESKHKGSTLVLTIIFIAVMFVMSVALIEAAISSLKISKGYYAKNRAYYDAESVFERIIYYLDMVADKARKMADNYVFMESGVLNTQNPDIANILKDYQQKESQYYLQYMNGLISKTDYDNALVQINKEYQDKVRKKFLEKFKEYMNNFFTNSGTFSERPAIEFTVSGTIYTIDNWRGTSNDLYSFMKMVDFNNPEVDVEIRFDPATDMNLHMSSTDIENPIDIKMEVVVNLLKEKTKRVLRADFSIFPYKSNALNFSTRTIKRSFNHILDYAIFAGRNLIVLNGLNLFKIKGGKVYVNGTANDVRYSNPSEYFGGILAGLTQTQLDNLSSDSRVNKIDSMTKNRIENILSGSGVISGNIRIENAPVFVGYTDLNPEAPSNPVRLMDKYSLYGGFVKTCAPNSQITITDDVYCHSIVTENASDNSSITIGKNAYIMDNISMYAQNSNINISGSLIGLGTADVPYNYNMSSSIAINEDTARLNIGKNIVLMGVVFVDEIHRTDENGKEKLFRMPESSSLMPNFTIYQYFNLPIAELSDLLNTLGLNGSIGSFTTLDLFASDYFKPFKVKVSPTEEVEASFYDMDVETVGGFPISSVERSINFVLHYLTAHIKDPTDFDTQYNTGSTNITVGGGNIHFDPSNPYDTSYFHYFLNANGKLYLARRIINFLNEPTINSTIGSAGTGEFVNLGQTVSSSDILRQSIIDNVIDPTKENYFKELNLVDKGLLDNTKDKFDLFDFVDFNQIGSDRLIINDDKNLIVISKNDVEEIDFGLPSYNGVSLLDIENVLIVTKGSVILRNSSTQEKTLKGNIIAGGDIVVCGNGNLTIEYSKGISSQLMYYFNYANFNSISDRLGQLYNFFIKGIDTNDIIEIPFVSTFYETTVKTNIKVKSKRQVVSD</sequence>
<dbReference type="EMBL" id="AP024480">
    <property type="protein sequence ID" value="BCS80728.1"/>
    <property type="molecule type" value="Genomic_DNA"/>
</dbReference>
<gene>
    <name evidence="2" type="ORF">CaldiYA01_06880</name>
</gene>
<keyword evidence="1" id="KW-0472">Membrane</keyword>
<proteinExistence type="predicted"/>
<protein>
    <submittedName>
        <fullName evidence="2">Uncharacterized protein</fullName>
    </submittedName>
</protein>
<evidence type="ECO:0000313" key="2">
    <source>
        <dbReference type="EMBL" id="BCS80728.1"/>
    </source>
</evidence>
<organism evidence="2 3">
    <name type="scientific">Caldicellulosiruptor diazotrophicus</name>
    <dbReference type="NCBI Taxonomy" id="2806205"/>
    <lineage>
        <taxon>Bacteria</taxon>
        <taxon>Bacillati</taxon>
        <taxon>Bacillota</taxon>
        <taxon>Bacillota incertae sedis</taxon>
        <taxon>Caldicellulosiruptorales</taxon>
        <taxon>Caldicellulosiruptoraceae</taxon>
        <taxon>Caldicellulosiruptor</taxon>
    </lineage>
</organism>
<dbReference type="RefSeq" id="WP_207181355.1">
    <property type="nucleotide sequence ID" value="NZ_AP024480.1"/>
</dbReference>
<keyword evidence="1" id="KW-0812">Transmembrane</keyword>
<keyword evidence="1" id="KW-1133">Transmembrane helix</keyword>
<name>A0ABM7NKT5_9FIRM</name>
<feature type="transmembrane region" description="Helical" evidence="1">
    <location>
        <begin position="12"/>
        <end position="34"/>
    </location>
</feature>
<evidence type="ECO:0000313" key="3">
    <source>
        <dbReference type="Proteomes" id="UP000663623"/>
    </source>
</evidence>
<dbReference type="Proteomes" id="UP000663623">
    <property type="component" value="Chromosome"/>
</dbReference>